<gene>
    <name evidence="3" type="ORF">NTH_00987</name>
</gene>
<dbReference type="NCBIfam" id="TIGR04415">
    <property type="entry name" value="O_hepto_targRPT"/>
    <property type="match status" value="3"/>
</dbReference>
<keyword evidence="4" id="KW-1185">Reference proteome</keyword>
<accession>A0ABY5MHM5</accession>
<dbReference type="SUPFAM" id="SSF103515">
    <property type="entry name" value="Autotransporter"/>
    <property type="match status" value="1"/>
</dbReference>
<dbReference type="SUPFAM" id="SSF51126">
    <property type="entry name" value="Pectin lyase-like"/>
    <property type="match status" value="2"/>
</dbReference>
<dbReference type="Gene3D" id="2.40.128.130">
    <property type="entry name" value="Autotransporter beta-domain"/>
    <property type="match status" value="1"/>
</dbReference>
<evidence type="ECO:0000256" key="1">
    <source>
        <dbReference type="ARBA" id="ARBA00022729"/>
    </source>
</evidence>
<dbReference type="InterPro" id="IPR012332">
    <property type="entry name" value="Autotransporter_pectin_lyase_C"/>
</dbReference>
<dbReference type="PROSITE" id="PS51208">
    <property type="entry name" value="AUTOTRANSPORTER"/>
    <property type="match status" value="1"/>
</dbReference>
<proteinExistence type="predicted"/>
<sequence>MLSSLNLRVPRAHELPPSTTITRCPKGRCRSSGQWATALIVLGVATLTKADPGLADDFTVEEGETVQGVTLGPGDTQNIGPGGRTIDITVSDQARQFVESDGDALRTVVLGGGRQYVGGTARDTFLRSGALQRVFSGGVATGTQVDAGAQMLVNANGESIDAVVRGTQEVAGFARGTIIENGGVQTLVGSDAAAIDTLIQAGGRQEIQGGIVIDTQVDGGEQIVSGGEVSGTILNAGRQHISGGTVAGTTINDGIQLVEGGTVSGTTLNGGTLQVGNGGTSGSISGDITNNGALVFNRGGELTYGGVVSGTGTLTKTGDGLVTLTADHTYTGDTTIDDGTLQLGNGGTSGSIAGDVVNNGALVFNRGGELTYDGVITGSGSLTKTGDGLVTLTADHTYAGLTAIDDGTLAVDGSIISQVDVSGTGILAGVGTVGSLTAGDGGIVAPGSVLDPDEVTGVLTVDGDFVQQAGSIYQASVALDGASDLVGINGTAVIDGGAAIDLVRQDTGRFSIDTRYTLLTAAGGVNGAYGGLIGAWVADSPFIDFELAYDQQNVYLDVVRTDTSFRKVGETVNHHSVAVAVEAIRKQHPDVGQPVHDNHPLHIHSSILPLTTSEAKDAFDMLSGEIHASVHSTLIQNSHFIRDAAGDRIRAAFEGVGASSVPVMAYGPGGPDMVPATHDRFAVWARAFGAWGRLDGDGNAARVDHSTGGFIAGGDALVGEHWRLGLQAGYSRTSFDVDELASSGSSNDYHLGLYAGTQRGPIGFRSGLAYTWHRIETDRSVVFPGFSDRLSADYDAGTFQAFGELGYRLDTASVSFEPYANLAYVKFKADGFSSNGRAAALSGKDRSSDTTFTTLGLRASSEFMLGSMVATARGGIGWQHAFGDVTPETSLAFASGPSFTVRGAPIAENAAVIEAGLDMNLGKAATLGLTYQGQLASDVQEHGLNAKLSVRF</sequence>
<dbReference type="GO" id="GO:0006508">
    <property type="term" value="P:proteolysis"/>
    <property type="evidence" value="ECO:0007669"/>
    <property type="project" value="UniProtKB-KW"/>
</dbReference>
<feature type="domain" description="Autotransporter" evidence="2">
    <location>
        <begin position="676"/>
        <end position="952"/>
    </location>
</feature>
<name>A0ABY5MHM5_9HYPH</name>
<dbReference type="EMBL" id="CP030941">
    <property type="protein sequence ID" value="UUP16540.1"/>
    <property type="molecule type" value="Genomic_DNA"/>
</dbReference>
<dbReference type="InterPro" id="IPR006315">
    <property type="entry name" value="OM_autotransptr_brl_dom"/>
</dbReference>
<dbReference type="Proteomes" id="UP001342418">
    <property type="component" value="Chromosome"/>
</dbReference>
<keyword evidence="3" id="KW-0645">Protease</keyword>
<dbReference type="Pfam" id="PF12951">
    <property type="entry name" value="PATR"/>
    <property type="match status" value="2"/>
</dbReference>
<protein>
    <submittedName>
        <fullName evidence="3">Extracellular serine protease</fullName>
        <ecNumber evidence="3">3.4.21.-</ecNumber>
    </submittedName>
</protein>
<evidence type="ECO:0000313" key="3">
    <source>
        <dbReference type="EMBL" id="UUP16540.1"/>
    </source>
</evidence>
<dbReference type="InterPro" id="IPR036709">
    <property type="entry name" value="Autotransporte_beta_dom_sf"/>
</dbReference>
<evidence type="ECO:0000259" key="2">
    <source>
        <dbReference type="PROSITE" id="PS51208"/>
    </source>
</evidence>
<reference evidence="3 4" key="1">
    <citation type="submission" date="2018-07" db="EMBL/GenBank/DDBJ databases">
        <title>Genome sequence of Nitratireductor thuwali#1536.</title>
        <authorList>
            <person name="Michoud G."/>
            <person name="Merlino G."/>
            <person name="Sefrji F.O."/>
            <person name="Daffonchio D."/>
        </authorList>
    </citation>
    <scope>NUCLEOTIDE SEQUENCE [LARGE SCALE GENOMIC DNA]</scope>
    <source>
        <strain evidence="4">Nit1536</strain>
    </source>
</reference>
<dbReference type="EC" id="3.4.21.-" evidence="3"/>
<dbReference type="Pfam" id="PF03797">
    <property type="entry name" value="Autotransporter"/>
    <property type="match status" value="1"/>
</dbReference>
<dbReference type="SMART" id="SM00869">
    <property type="entry name" value="Autotransporter"/>
    <property type="match status" value="1"/>
</dbReference>
<dbReference type="InterPro" id="IPR013425">
    <property type="entry name" value="Autotrns_rpt"/>
</dbReference>
<dbReference type="NCBIfam" id="TIGR01414">
    <property type="entry name" value="autotrans_barl"/>
    <property type="match status" value="1"/>
</dbReference>
<dbReference type="InterPro" id="IPR011050">
    <property type="entry name" value="Pectin_lyase_fold/virulence"/>
</dbReference>
<keyword evidence="1" id="KW-0732">Signal</keyword>
<evidence type="ECO:0000313" key="4">
    <source>
        <dbReference type="Proteomes" id="UP001342418"/>
    </source>
</evidence>
<dbReference type="InterPro" id="IPR005546">
    <property type="entry name" value="Autotransporte_beta"/>
</dbReference>
<organism evidence="3 4">
    <name type="scientific">Nitratireductor thuwali</name>
    <dbReference type="NCBI Taxonomy" id="2267699"/>
    <lineage>
        <taxon>Bacteria</taxon>
        <taxon>Pseudomonadati</taxon>
        <taxon>Pseudomonadota</taxon>
        <taxon>Alphaproteobacteria</taxon>
        <taxon>Hyphomicrobiales</taxon>
        <taxon>Phyllobacteriaceae</taxon>
        <taxon>Nitratireductor</taxon>
    </lineage>
</organism>
<dbReference type="InterPro" id="IPR030930">
    <property type="entry name" value="AIDA"/>
</dbReference>
<keyword evidence="3" id="KW-0378">Hydrolase</keyword>
<dbReference type="GO" id="GO:0008233">
    <property type="term" value="F:peptidase activity"/>
    <property type="evidence" value="ECO:0007669"/>
    <property type="project" value="UniProtKB-KW"/>
</dbReference>
<dbReference type="RefSeq" id="WP_338528953.1">
    <property type="nucleotide sequence ID" value="NZ_CP030941.1"/>
</dbReference>
<dbReference type="NCBIfam" id="TIGR02601">
    <property type="entry name" value="autotrns_rpt"/>
    <property type="match status" value="2"/>
</dbReference>
<dbReference type="Gene3D" id="2.160.20.20">
    <property type="match status" value="2"/>
</dbReference>